<dbReference type="Proteomes" id="UP000001072">
    <property type="component" value="Unassembled WGS sequence"/>
</dbReference>
<organism evidence="2">
    <name type="scientific">Melampsora larici-populina (strain 98AG31 / pathotype 3-4-7)</name>
    <name type="common">Poplar leaf rust fungus</name>
    <dbReference type="NCBI Taxonomy" id="747676"/>
    <lineage>
        <taxon>Eukaryota</taxon>
        <taxon>Fungi</taxon>
        <taxon>Dikarya</taxon>
        <taxon>Basidiomycota</taxon>
        <taxon>Pucciniomycotina</taxon>
        <taxon>Pucciniomycetes</taxon>
        <taxon>Pucciniales</taxon>
        <taxon>Melampsoraceae</taxon>
        <taxon>Melampsora</taxon>
    </lineage>
</organism>
<evidence type="ECO:0000313" key="1">
    <source>
        <dbReference type="EMBL" id="EGG07266.1"/>
    </source>
</evidence>
<reference evidence="2" key="1">
    <citation type="journal article" date="2011" name="Proc. Natl. Acad. Sci. U.S.A.">
        <title>Obligate biotrophy features unraveled by the genomic analysis of rust fungi.</title>
        <authorList>
            <person name="Duplessis S."/>
            <person name="Cuomo C.A."/>
            <person name="Lin Y.-C."/>
            <person name="Aerts A."/>
            <person name="Tisserant E."/>
            <person name="Veneault-Fourrey C."/>
            <person name="Joly D.L."/>
            <person name="Hacquard S."/>
            <person name="Amselem J."/>
            <person name="Cantarel B.L."/>
            <person name="Chiu R."/>
            <person name="Coutinho P.M."/>
            <person name="Feau N."/>
            <person name="Field M."/>
            <person name="Frey P."/>
            <person name="Gelhaye E."/>
            <person name="Goldberg J."/>
            <person name="Grabherr M.G."/>
            <person name="Kodira C.D."/>
            <person name="Kohler A."/>
            <person name="Kuees U."/>
            <person name="Lindquist E.A."/>
            <person name="Lucas S.M."/>
            <person name="Mago R."/>
            <person name="Mauceli E."/>
            <person name="Morin E."/>
            <person name="Murat C."/>
            <person name="Pangilinan J.L."/>
            <person name="Park R."/>
            <person name="Pearson M."/>
            <person name="Quesneville H."/>
            <person name="Rouhier N."/>
            <person name="Sakthikumar S."/>
            <person name="Salamov A.A."/>
            <person name="Schmutz J."/>
            <person name="Selles B."/>
            <person name="Shapiro H."/>
            <person name="Tanguay P."/>
            <person name="Tuskan G.A."/>
            <person name="Henrissat B."/>
            <person name="Van de Peer Y."/>
            <person name="Rouze P."/>
            <person name="Ellis J.G."/>
            <person name="Dodds P.N."/>
            <person name="Schein J.E."/>
            <person name="Zhong S."/>
            <person name="Hamelin R.C."/>
            <person name="Grigoriev I.V."/>
            <person name="Szabo L.J."/>
            <person name="Martin F."/>
        </authorList>
    </citation>
    <scope>NUCLEOTIDE SEQUENCE [LARGE SCALE GENOMIC DNA]</scope>
    <source>
        <strain evidence="2">98AG31 / pathotype 3-4-7</strain>
    </source>
</reference>
<protein>
    <submittedName>
        <fullName evidence="1">Uncharacterized protein</fullName>
    </submittedName>
</protein>
<dbReference type="HOGENOM" id="CLU_1175648_0_0_1"/>
<sequence>MYIRRNNTICRMDKHLPTGWGIIRHCGIHDHPWPCRGKPDKLSLDKLSKKVVKNPDVGPLRLKVGRAPAGKKEITTVTNIHPAFGNLHRSAYYRRKLLVDAGVIPEKRIPGTADSFILDMGHWADRGLRMISCSFLPENTHMTFQTEWMAEQLLSRDNDDRFYGGGLLSDVTYKFFVNGYLLSTSMYHGVLKRWMPVQLTWLRGISKKHYAAHFVTLMKQVQSDPRLTNAKRDTLV</sequence>
<dbReference type="AlphaFoldDB" id="F4RK16"/>
<evidence type="ECO:0000313" key="2">
    <source>
        <dbReference type="Proteomes" id="UP000001072"/>
    </source>
</evidence>
<dbReference type="InParanoid" id="F4RK16"/>
<proteinExistence type="predicted"/>
<dbReference type="VEuPathDB" id="FungiDB:MELLADRAFT_85895"/>
<dbReference type="RefSeq" id="XP_007409708.1">
    <property type="nucleotide sequence ID" value="XM_007409646.1"/>
</dbReference>
<dbReference type="OrthoDB" id="2506673at2759"/>
<keyword evidence="2" id="KW-1185">Reference proteome</keyword>
<gene>
    <name evidence="1" type="ORF">MELLADRAFT_85895</name>
</gene>
<dbReference type="GeneID" id="18934009"/>
<dbReference type="EMBL" id="GL883105">
    <property type="protein sequence ID" value="EGG07266.1"/>
    <property type="molecule type" value="Genomic_DNA"/>
</dbReference>
<name>F4RK16_MELLP</name>
<accession>F4RK16</accession>
<dbReference type="KEGG" id="mlr:MELLADRAFT_85895"/>